<name>A0ABN1XHA8_9PSEU</name>
<organism evidence="4 5">
    <name type="scientific">Pseudonocardia kongjuensis</name>
    <dbReference type="NCBI Taxonomy" id="102227"/>
    <lineage>
        <taxon>Bacteria</taxon>
        <taxon>Bacillati</taxon>
        <taxon>Actinomycetota</taxon>
        <taxon>Actinomycetes</taxon>
        <taxon>Pseudonocardiales</taxon>
        <taxon>Pseudonocardiaceae</taxon>
        <taxon>Pseudonocardia</taxon>
    </lineage>
</organism>
<reference evidence="4 5" key="1">
    <citation type="journal article" date="2019" name="Int. J. Syst. Evol. Microbiol.">
        <title>The Global Catalogue of Microorganisms (GCM) 10K type strain sequencing project: providing services to taxonomists for standard genome sequencing and annotation.</title>
        <authorList>
            <consortium name="The Broad Institute Genomics Platform"/>
            <consortium name="The Broad Institute Genome Sequencing Center for Infectious Disease"/>
            <person name="Wu L."/>
            <person name="Ma J."/>
        </authorList>
    </citation>
    <scope>NUCLEOTIDE SEQUENCE [LARGE SCALE GENOMIC DNA]</scope>
    <source>
        <strain evidence="4 5">JCM 11896</strain>
    </source>
</reference>
<accession>A0ABN1XHA8</accession>
<dbReference type="SUPFAM" id="SSF54427">
    <property type="entry name" value="NTF2-like"/>
    <property type="match status" value="1"/>
</dbReference>
<evidence type="ECO:0000313" key="5">
    <source>
        <dbReference type="Proteomes" id="UP001501414"/>
    </source>
</evidence>
<keyword evidence="2" id="KW-0812">Transmembrane</keyword>
<evidence type="ECO:0000313" key="4">
    <source>
        <dbReference type="EMBL" id="GAA1379008.1"/>
    </source>
</evidence>
<dbReference type="Pfam" id="PF14534">
    <property type="entry name" value="DUF4440"/>
    <property type="match status" value="1"/>
</dbReference>
<keyword evidence="2" id="KW-0472">Membrane</keyword>
<feature type="region of interest" description="Disordered" evidence="1">
    <location>
        <begin position="1"/>
        <end position="28"/>
    </location>
</feature>
<dbReference type="InterPro" id="IPR032710">
    <property type="entry name" value="NTF2-like_dom_sf"/>
</dbReference>
<feature type="domain" description="DUF4440" evidence="3">
    <location>
        <begin position="87"/>
        <end position="194"/>
    </location>
</feature>
<feature type="transmembrane region" description="Helical" evidence="2">
    <location>
        <begin position="34"/>
        <end position="52"/>
    </location>
</feature>
<keyword evidence="2" id="KW-1133">Transmembrane helix</keyword>
<proteinExistence type="predicted"/>
<keyword evidence="5" id="KW-1185">Reference proteome</keyword>
<dbReference type="InterPro" id="IPR027843">
    <property type="entry name" value="DUF4440"/>
</dbReference>
<dbReference type="InterPro" id="IPR011944">
    <property type="entry name" value="Steroid_delta5-4_isomerase"/>
</dbReference>
<evidence type="ECO:0000256" key="2">
    <source>
        <dbReference type="SAM" id="Phobius"/>
    </source>
</evidence>
<evidence type="ECO:0000259" key="3">
    <source>
        <dbReference type="Pfam" id="PF14534"/>
    </source>
</evidence>
<dbReference type="NCBIfam" id="TIGR02246">
    <property type="entry name" value="SgcJ/EcaC family oxidoreductase"/>
    <property type="match status" value="1"/>
</dbReference>
<evidence type="ECO:0000256" key="1">
    <source>
        <dbReference type="SAM" id="MobiDB-lite"/>
    </source>
</evidence>
<comment type="caution">
    <text evidence="4">The sequence shown here is derived from an EMBL/GenBank/DDBJ whole genome shotgun (WGS) entry which is preliminary data.</text>
</comment>
<gene>
    <name evidence="4" type="ORF">GCM10009613_01010</name>
</gene>
<feature type="compositionally biased region" description="Basic and acidic residues" evidence="1">
    <location>
        <begin position="1"/>
        <end position="10"/>
    </location>
</feature>
<protein>
    <recommendedName>
        <fullName evidence="3">DUF4440 domain-containing protein</fullName>
    </recommendedName>
</protein>
<dbReference type="Gene3D" id="3.10.450.50">
    <property type="match status" value="1"/>
</dbReference>
<dbReference type="Proteomes" id="UP001501414">
    <property type="component" value="Unassembled WGS sequence"/>
</dbReference>
<feature type="compositionally biased region" description="Gly residues" evidence="1">
    <location>
        <begin position="13"/>
        <end position="24"/>
    </location>
</feature>
<dbReference type="EMBL" id="BAAAJK010000001">
    <property type="protein sequence ID" value="GAA1379008.1"/>
    <property type="molecule type" value="Genomic_DNA"/>
</dbReference>
<sequence>MTDTDADRRTGHPGAGSPSGGRPPGAGRRRLRRAAIAVAAVAALGAGGYLWVSATSTPAVIGTPDCAAAPVTGSAVAGSADHALVCAALGALTEAWDAADADAYGAAFTADATYTSWVGTHYAGRADIVEGHRALFDGVLAGTRLTNSYLSVRFVHPDVAVVSSRGDTYEDTPPRVPGKVQTYTVVRDGERWRIAAFQNTRHNPVTERIQFLADPGSRPAAER</sequence>
<dbReference type="RefSeq" id="WP_344017488.1">
    <property type="nucleotide sequence ID" value="NZ_BAAAJK010000001.1"/>
</dbReference>